<evidence type="ECO:0000313" key="3">
    <source>
        <dbReference type="Proteomes" id="UP000240493"/>
    </source>
</evidence>
<feature type="compositionally biased region" description="Basic and acidic residues" evidence="1">
    <location>
        <begin position="1"/>
        <end position="11"/>
    </location>
</feature>
<reference evidence="2 3" key="1">
    <citation type="submission" date="2016-07" db="EMBL/GenBank/DDBJ databases">
        <title>Multiple horizontal gene transfer events from other fungi enriched the ability of initially mycotrophic Trichoderma (Ascomycota) to feed on dead plant biomass.</title>
        <authorList>
            <consortium name="DOE Joint Genome Institute"/>
            <person name="Aerts A."/>
            <person name="Atanasova L."/>
            <person name="Chenthamara K."/>
            <person name="Zhang J."/>
            <person name="Grujic M."/>
            <person name="Henrissat B."/>
            <person name="Kuo A."/>
            <person name="Salamov A."/>
            <person name="Lipzen A."/>
            <person name="Labutti K."/>
            <person name="Barry K."/>
            <person name="Miao Y."/>
            <person name="Rahimi M.J."/>
            <person name="Shen Q."/>
            <person name="Grigoriev I.V."/>
            <person name="Kubicek C.P."/>
            <person name="Druzhinina I.S."/>
        </authorList>
    </citation>
    <scope>NUCLEOTIDE SEQUENCE [LARGE SCALE GENOMIC DNA]</scope>
    <source>
        <strain evidence="2 3">CBS 433.97</strain>
    </source>
</reference>
<dbReference type="Proteomes" id="UP000240493">
    <property type="component" value="Unassembled WGS sequence"/>
</dbReference>
<keyword evidence="3" id="KW-1185">Reference proteome</keyword>
<evidence type="ECO:0000313" key="2">
    <source>
        <dbReference type="EMBL" id="PTB46190.1"/>
    </source>
</evidence>
<dbReference type="EMBL" id="KZ679256">
    <property type="protein sequence ID" value="PTB46190.1"/>
    <property type="molecule type" value="Genomic_DNA"/>
</dbReference>
<feature type="region of interest" description="Disordered" evidence="1">
    <location>
        <begin position="1"/>
        <end position="20"/>
    </location>
</feature>
<protein>
    <submittedName>
        <fullName evidence="2">Uncharacterized protein</fullName>
    </submittedName>
</protein>
<dbReference type="AlphaFoldDB" id="A0A2T3ZN13"/>
<proteinExistence type="predicted"/>
<evidence type="ECO:0000256" key="1">
    <source>
        <dbReference type="SAM" id="MobiDB-lite"/>
    </source>
</evidence>
<name>A0A2T3ZN13_TRIA4</name>
<gene>
    <name evidence="2" type="ORF">M441DRAFT_444751</name>
</gene>
<organism evidence="2 3">
    <name type="scientific">Trichoderma asperellum (strain ATCC 204424 / CBS 433.97 / NBRC 101777)</name>
    <dbReference type="NCBI Taxonomy" id="1042311"/>
    <lineage>
        <taxon>Eukaryota</taxon>
        <taxon>Fungi</taxon>
        <taxon>Dikarya</taxon>
        <taxon>Ascomycota</taxon>
        <taxon>Pezizomycotina</taxon>
        <taxon>Sordariomycetes</taxon>
        <taxon>Hypocreomycetidae</taxon>
        <taxon>Hypocreales</taxon>
        <taxon>Hypocreaceae</taxon>
        <taxon>Trichoderma</taxon>
    </lineage>
</organism>
<sequence length="186" mass="20844">MALAPAKEKGPERKRRKQRNNGQSLLDCLLRARWCCCSWTRHLTHVVRPTFRDGAGAVQHQLQSHPCTAQSTTPATDFKVLISAAHPVISAAPSCTRSKSRLARDSRRIRRRHTQIPCSNPTTSIDPATQIKVTHCNAVPLVSRLSNEGGQRVSSYLYERVPGQIYNLSYMQRTCRRRLGGPGPTY</sequence>
<accession>A0A2T3ZN13</accession>